<dbReference type="STRING" id="1263103.BN741_01896"/>
<evidence type="ECO:0000313" key="2">
    <source>
        <dbReference type="Proteomes" id="UP000018072"/>
    </source>
</evidence>
<protein>
    <submittedName>
        <fullName evidence="1">Uncharacterized protein</fullName>
    </submittedName>
</protein>
<reference evidence="1" key="1">
    <citation type="submission" date="2012-11" db="EMBL/GenBank/DDBJ databases">
        <title>Dependencies among metagenomic species, viruses, plasmids and units of genetic variation.</title>
        <authorList>
            <person name="Nielsen H.B."/>
            <person name="Almeida M."/>
            <person name="Juncker A.S."/>
            <person name="Rasmussen S."/>
            <person name="Li J."/>
            <person name="Sunagawa S."/>
            <person name="Plichta D."/>
            <person name="Gautier L."/>
            <person name="Le Chatelier E."/>
            <person name="Peletier E."/>
            <person name="Bonde I."/>
            <person name="Nielsen T."/>
            <person name="Manichanh C."/>
            <person name="Arumugam M."/>
            <person name="Batto J."/>
            <person name="Santos M.B.Q.D."/>
            <person name="Blom N."/>
            <person name="Borruel N."/>
            <person name="Burgdorf K.S."/>
            <person name="Boumezbeur F."/>
            <person name="Casellas F."/>
            <person name="Dore J."/>
            <person name="Guarner F."/>
            <person name="Hansen T."/>
            <person name="Hildebrand F."/>
            <person name="Kaas R.S."/>
            <person name="Kennedy S."/>
            <person name="Kristiansen K."/>
            <person name="Kultima J.R."/>
            <person name="Leonard P."/>
            <person name="Levenez F."/>
            <person name="Lund O."/>
            <person name="Moumen B."/>
            <person name="Le Paslier D."/>
            <person name="Pons N."/>
            <person name="Pedersen O."/>
            <person name="Prifti E."/>
            <person name="Qin J."/>
            <person name="Raes J."/>
            <person name="Tap J."/>
            <person name="Tims S."/>
            <person name="Ussery D.W."/>
            <person name="Yamada T."/>
            <person name="MetaHit consortium"/>
            <person name="Renault P."/>
            <person name="Sicheritz-Ponten T."/>
            <person name="Bork P."/>
            <person name="Wang J."/>
            <person name="Brunak S."/>
            <person name="Ehrlich S.D."/>
        </authorList>
    </citation>
    <scope>NUCLEOTIDE SEQUENCE [LARGE SCALE GENOMIC DNA]</scope>
</reference>
<dbReference type="Proteomes" id="UP000018072">
    <property type="component" value="Unassembled WGS sequence"/>
</dbReference>
<organism evidence="1 2">
    <name type="scientific">Leyella stercorea CAG:629</name>
    <dbReference type="NCBI Taxonomy" id="1263103"/>
    <lineage>
        <taxon>Bacteria</taxon>
        <taxon>Pseudomonadati</taxon>
        <taxon>Bacteroidota</taxon>
        <taxon>Bacteroidia</taxon>
        <taxon>Bacteroidales</taxon>
        <taxon>Prevotellaceae</taxon>
        <taxon>Leyella</taxon>
    </lineage>
</organism>
<comment type="caution">
    <text evidence="1">The sequence shown here is derived from an EMBL/GenBank/DDBJ whole genome shotgun (WGS) entry which is preliminary data.</text>
</comment>
<sequence>MAKENKTMDEIHRGLLKKYHTLCTVLGLSAEEKSAIAESYGVESSRDIDTHDLVNICAKLSAQANEKQGTGDMDKLRKRVMAAVGSYLRKTGRKSNATVIKAIACRATGHTDFNKIPRERLRNLIGLFNNKVKDSEAVDIIAAEQDTAVVDMGSVFGFSPQGEA</sequence>
<dbReference type="RefSeq" id="WP_022430994.1">
    <property type="nucleotide sequence ID" value="NZ_FR899310.1"/>
</dbReference>
<name>R7H7C2_9BACT</name>
<dbReference type="AlphaFoldDB" id="R7H7C2"/>
<proteinExistence type="predicted"/>
<gene>
    <name evidence="1" type="ORF">BN741_01896</name>
</gene>
<evidence type="ECO:0000313" key="1">
    <source>
        <dbReference type="EMBL" id="CDE34107.1"/>
    </source>
</evidence>
<dbReference type="EMBL" id="CBIT010000225">
    <property type="protein sequence ID" value="CDE34107.1"/>
    <property type="molecule type" value="Genomic_DNA"/>
</dbReference>
<accession>R7H7C2</accession>